<organism evidence="4">
    <name type="scientific">Haemonchus placei</name>
    <name type="common">Barber's pole worm</name>
    <dbReference type="NCBI Taxonomy" id="6290"/>
    <lineage>
        <taxon>Eukaryota</taxon>
        <taxon>Metazoa</taxon>
        <taxon>Ecdysozoa</taxon>
        <taxon>Nematoda</taxon>
        <taxon>Chromadorea</taxon>
        <taxon>Rhabditida</taxon>
        <taxon>Rhabditina</taxon>
        <taxon>Rhabditomorpha</taxon>
        <taxon>Strongyloidea</taxon>
        <taxon>Trichostrongylidae</taxon>
        <taxon>Haemonchus</taxon>
    </lineage>
</organism>
<evidence type="ECO:0000313" key="3">
    <source>
        <dbReference type="Proteomes" id="UP000268014"/>
    </source>
</evidence>
<protein>
    <submittedName>
        <fullName evidence="4">Nuclear receptor domain-containing protein</fullName>
    </submittedName>
</protein>
<dbReference type="OrthoDB" id="5904913at2759"/>
<feature type="compositionally biased region" description="Low complexity" evidence="1">
    <location>
        <begin position="220"/>
        <end position="244"/>
    </location>
</feature>
<reference evidence="2 3" key="2">
    <citation type="submission" date="2018-11" db="EMBL/GenBank/DDBJ databases">
        <authorList>
            <consortium name="Pathogen Informatics"/>
        </authorList>
    </citation>
    <scope>NUCLEOTIDE SEQUENCE [LARGE SCALE GENOMIC DNA]</scope>
    <source>
        <strain evidence="2 3">MHpl1</strain>
    </source>
</reference>
<feature type="region of interest" description="Disordered" evidence="1">
    <location>
        <begin position="54"/>
        <end position="88"/>
    </location>
</feature>
<name>A0A0N4WK18_HAEPC</name>
<evidence type="ECO:0000313" key="2">
    <source>
        <dbReference type="EMBL" id="VDO42750.1"/>
    </source>
</evidence>
<evidence type="ECO:0000256" key="1">
    <source>
        <dbReference type="SAM" id="MobiDB-lite"/>
    </source>
</evidence>
<feature type="region of interest" description="Disordered" evidence="1">
    <location>
        <begin position="172"/>
        <end position="274"/>
    </location>
</feature>
<evidence type="ECO:0000313" key="4">
    <source>
        <dbReference type="WBParaSite" id="HPLM_0001139301-mRNA-1"/>
    </source>
</evidence>
<keyword evidence="3" id="KW-1185">Reference proteome</keyword>
<sequence length="274" mass="30429">MSTYWGSILLERSVINPDWPTVGIRQRVSREPLTEEELRKSPFGKYLKDVHRVKGPQTNSTWDSGRPDGSSMNSSSGTNREPHGALHRINSKSLPQITKPLCEFRGCDSCEVCKKGTVTSRIYFPATALNSRTAGSQQNVKADRDEDEEYDEIISRNNSRFTPQVTSTMAPATIPRSTRENAPTKLFDQKRLAPSPPPRGIPVRKPPKKEHLDFSPVTMISSVMPPEISESSSESSSTDSTGISFEVKPHVELVNRTSMDSGVGDDEEPKVTRL</sequence>
<dbReference type="Proteomes" id="UP000268014">
    <property type="component" value="Unassembled WGS sequence"/>
</dbReference>
<proteinExistence type="predicted"/>
<accession>A0A0N4WK18</accession>
<gene>
    <name evidence="2" type="ORF">HPLM_LOCUS11385</name>
</gene>
<dbReference type="EMBL" id="UZAF01017554">
    <property type="protein sequence ID" value="VDO42750.1"/>
    <property type="molecule type" value="Genomic_DNA"/>
</dbReference>
<dbReference type="AlphaFoldDB" id="A0A0N4WK18"/>
<feature type="compositionally biased region" description="Polar residues" evidence="1">
    <location>
        <begin position="70"/>
        <end position="79"/>
    </location>
</feature>
<dbReference type="WBParaSite" id="HPLM_0001139301-mRNA-1">
    <property type="protein sequence ID" value="HPLM_0001139301-mRNA-1"/>
    <property type="gene ID" value="HPLM_0001139301"/>
</dbReference>
<reference evidence="4" key="1">
    <citation type="submission" date="2017-02" db="UniProtKB">
        <authorList>
            <consortium name="WormBaseParasite"/>
        </authorList>
    </citation>
    <scope>IDENTIFICATION</scope>
</reference>